<evidence type="ECO:0000313" key="4">
    <source>
        <dbReference type="Proteomes" id="UP000610558"/>
    </source>
</evidence>
<protein>
    <submittedName>
        <fullName evidence="3">HIT domain-containing protein</fullName>
    </submittedName>
</protein>
<comment type="caution">
    <text evidence="3">The sequence shown here is derived from an EMBL/GenBank/DDBJ whole genome shotgun (WGS) entry which is preliminary data.</text>
</comment>
<dbReference type="Proteomes" id="UP000610558">
    <property type="component" value="Unassembled WGS sequence"/>
</dbReference>
<evidence type="ECO:0000313" key="3">
    <source>
        <dbReference type="EMBL" id="MBD2859792.1"/>
    </source>
</evidence>
<dbReference type="Pfam" id="PF01230">
    <property type="entry name" value="HIT"/>
    <property type="match status" value="1"/>
</dbReference>
<dbReference type="PIRSF" id="PIRSF000714">
    <property type="entry name" value="HIT"/>
    <property type="match status" value="1"/>
</dbReference>
<proteinExistence type="predicted"/>
<dbReference type="AlphaFoldDB" id="A0A927C4D1"/>
<dbReference type="RefSeq" id="WP_190765990.1">
    <property type="nucleotide sequence ID" value="NZ_JACXLD010000007.1"/>
</dbReference>
<organism evidence="3 4">
    <name type="scientific">Spongiibacter pelagi</name>
    <dbReference type="NCBI Taxonomy" id="2760804"/>
    <lineage>
        <taxon>Bacteria</taxon>
        <taxon>Pseudomonadati</taxon>
        <taxon>Pseudomonadota</taxon>
        <taxon>Gammaproteobacteria</taxon>
        <taxon>Cellvibrionales</taxon>
        <taxon>Spongiibacteraceae</taxon>
        <taxon>Spongiibacter</taxon>
    </lineage>
</organism>
<comment type="caution">
    <text evidence="1">Lacks conserved residue(s) required for the propagation of feature annotation.</text>
</comment>
<keyword evidence="4" id="KW-1185">Reference proteome</keyword>
<sequence>MFSLHPRLAEDTFVVGDLPLCRVLLMNDSQYPWLILVPREENLRELHQLSWASQQQFLRESNLAASLLEQLFRAEKLNLAALGNMVPQLHFHHIARFQDDPAWPGPVWGARPRVAYEPSLRDERLAVLKEAFTEESEGSFVIA</sequence>
<dbReference type="EMBL" id="JACXLD010000007">
    <property type="protein sequence ID" value="MBD2859792.1"/>
    <property type="molecule type" value="Genomic_DNA"/>
</dbReference>
<feature type="domain" description="HIT" evidence="2">
    <location>
        <begin position="1"/>
        <end position="103"/>
    </location>
</feature>
<reference evidence="3" key="1">
    <citation type="submission" date="2020-09" db="EMBL/GenBank/DDBJ databases">
        <authorList>
            <person name="Yoon J.-W."/>
        </authorList>
    </citation>
    <scope>NUCLEOTIDE SEQUENCE</scope>
    <source>
        <strain evidence="3">KMU-158</strain>
    </source>
</reference>
<dbReference type="PROSITE" id="PS51084">
    <property type="entry name" value="HIT_2"/>
    <property type="match status" value="1"/>
</dbReference>
<accession>A0A927C4D1</accession>
<dbReference type="InterPro" id="IPR036265">
    <property type="entry name" value="HIT-like_sf"/>
</dbReference>
<dbReference type="Gene3D" id="3.30.428.10">
    <property type="entry name" value="HIT-like"/>
    <property type="match status" value="1"/>
</dbReference>
<gene>
    <name evidence="3" type="ORF">IB286_12335</name>
</gene>
<name>A0A927C4D1_9GAMM</name>
<dbReference type="InterPro" id="IPR026026">
    <property type="entry name" value="HIT_Hint"/>
</dbReference>
<evidence type="ECO:0000256" key="1">
    <source>
        <dbReference type="PROSITE-ProRule" id="PRU00464"/>
    </source>
</evidence>
<dbReference type="SUPFAM" id="SSF54197">
    <property type="entry name" value="HIT-like"/>
    <property type="match status" value="1"/>
</dbReference>
<dbReference type="InterPro" id="IPR011146">
    <property type="entry name" value="HIT-like"/>
</dbReference>
<dbReference type="GO" id="GO:0003824">
    <property type="term" value="F:catalytic activity"/>
    <property type="evidence" value="ECO:0007669"/>
    <property type="project" value="InterPro"/>
</dbReference>
<evidence type="ECO:0000259" key="2">
    <source>
        <dbReference type="PROSITE" id="PS51084"/>
    </source>
</evidence>